<evidence type="ECO:0000313" key="1">
    <source>
        <dbReference type="EMBL" id="VTZ59631.1"/>
    </source>
</evidence>
<reference evidence="1 2" key="1">
    <citation type="submission" date="2019-06" db="EMBL/GenBank/DDBJ databases">
        <authorList>
            <person name="Le Quere A."/>
            <person name="Colella S."/>
        </authorList>
    </citation>
    <scope>NUCLEOTIDE SEQUENCE [LARGE SCALE GENOMIC DNA]</scope>
    <source>
        <strain evidence="1">EmedicaeMD41</strain>
    </source>
</reference>
<sequence length="70" mass="7586">MGGVVELRKFIAALAWAFTHRPELCQPSEVLRGGCEQDGDSRYWVMVQAAVLASASCDSSASGPRMGKWL</sequence>
<name>A0A508WVG7_9HYPH</name>
<organism evidence="1 2">
    <name type="scientific">Sinorhizobium medicae</name>
    <dbReference type="NCBI Taxonomy" id="110321"/>
    <lineage>
        <taxon>Bacteria</taxon>
        <taxon>Pseudomonadati</taxon>
        <taxon>Pseudomonadota</taxon>
        <taxon>Alphaproteobacteria</taxon>
        <taxon>Hyphomicrobiales</taxon>
        <taxon>Rhizobiaceae</taxon>
        <taxon>Sinorhizobium/Ensifer group</taxon>
        <taxon>Sinorhizobium</taxon>
    </lineage>
</organism>
<proteinExistence type="predicted"/>
<gene>
    <name evidence="1" type="ORF">EMEDMD4_1170010</name>
</gene>
<dbReference type="EMBL" id="CABFNB010000021">
    <property type="protein sequence ID" value="VTZ59631.1"/>
    <property type="molecule type" value="Genomic_DNA"/>
</dbReference>
<dbReference type="Proteomes" id="UP000507954">
    <property type="component" value="Unassembled WGS sequence"/>
</dbReference>
<accession>A0A508WVG7</accession>
<protein>
    <submittedName>
        <fullName evidence="1">Uncharacterized protein</fullName>
    </submittedName>
</protein>
<evidence type="ECO:0000313" key="2">
    <source>
        <dbReference type="Proteomes" id="UP000507954"/>
    </source>
</evidence>
<dbReference type="AlphaFoldDB" id="A0A508WVG7"/>